<accession>A0A6M3X4K6</accession>
<sequence>MCLVVAIGFLLWSKPKPLWDDPELERLHRALVDASHEHGRKVKAGELTAENFTADFNENVMPAIRAWEEALEERMTK</sequence>
<proteinExistence type="predicted"/>
<organism evidence="2">
    <name type="scientific">viral metagenome</name>
    <dbReference type="NCBI Taxonomy" id="1070528"/>
    <lineage>
        <taxon>unclassified sequences</taxon>
        <taxon>metagenomes</taxon>
        <taxon>organismal metagenomes</taxon>
    </lineage>
</organism>
<evidence type="ECO:0000313" key="1">
    <source>
        <dbReference type="EMBL" id="QJB04693.1"/>
    </source>
</evidence>
<protein>
    <submittedName>
        <fullName evidence="2">Uncharacterized protein</fullName>
    </submittedName>
</protein>
<dbReference type="AlphaFoldDB" id="A0A6M3X4K6"/>
<gene>
    <name evidence="2" type="ORF">MM171A03266_0009</name>
    <name evidence="1" type="ORF">MM171B00210_0004</name>
</gene>
<name>A0A6M3X4K6_9ZZZZ</name>
<reference evidence="2" key="1">
    <citation type="submission" date="2020-03" db="EMBL/GenBank/DDBJ databases">
        <title>The deep terrestrial virosphere.</title>
        <authorList>
            <person name="Holmfeldt K."/>
            <person name="Nilsson E."/>
            <person name="Simone D."/>
            <person name="Lopez-Fernandez M."/>
            <person name="Wu X."/>
            <person name="de Brujin I."/>
            <person name="Lundin D."/>
            <person name="Andersson A."/>
            <person name="Bertilsson S."/>
            <person name="Dopson M."/>
        </authorList>
    </citation>
    <scope>NUCLEOTIDE SEQUENCE</scope>
    <source>
        <strain evidence="2">MM171A03266</strain>
        <strain evidence="1">MM171B00210</strain>
    </source>
</reference>
<dbReference type="EMBL" id="MT143889">
    <property type="protein sequence ID" value="QJB04693.1"/>
    <property type="molecule type" value="Genomic_DNA"/>
</dbReference>
<evidence type="ECO:0000313" key="2">
    <source>
        <dbReference type="EMBL" id="QJH92569.1"/>
    </source>
</evidence>
<dbReference type="EMBL" id="MT143901">
    <property type="protein sequence ID" value="QJH92569.1"/>
    <property type="molecule type" value="Genomic_DNA"/>
</dbReference>